<evidence type="ECO:0000256" key="1">
    <source>
        <dbReference type="SAM" id="MobiDB-lite"/>
    </source>
</evidence>
<dbReference type="EMBL" id="SEYY01021705">
    <property type="protein sequence ID" value="KAB7496139.1"/>
    <property type="molecule type" value="Genomic_DNA"/>
</dbReference>
<dbReference type="AlphaFoldDB" id="A0A5N5SR76"/>
<keyword evidence="4" id="KW-1185">Reference proteome</keyword>
<comment type="caution">
    <text evidence="3">The sequence shown here is derived from an EMBL/GenBank/DDBJ whole genome shotgun (WGS) entry which is preliminary data.</text>
</comment>
<feature type="region of interest" description="Disordered" evidence="1">
    <location>
        <begin position="39"/>
        <end position="96"/>
    </location>
</feature>
<evidence type="ECO:0000313" key="3">
    <source>
        <dbReference type="EMBL" id="KAB7496139.1"/>
    </source>
</evidence>
<protein>
    <submittedName>
        <fullName evidence="3">Uncharacterized protein</fullName>
    </submittedName>
</protein>
<sequence length="96" mass="11598">LFVKIKIDLVFLNPGNLTKYFLILLVILAVFCEFGSTEISSNDRRRRRERRIRNRNNRRQRDRITRRISRSQTFRRNRAPAPVISGNEKEKKRNLK</sequence>
<gene>
    <name evidence="3" type="ORF">Anas_11527</name>
</gene>
<keyword evidence="2" id="KW-0472">Membrane</keyword>
<keyword evidence="2" id="KW-1133">Transmembrane helix</keyword>
<reference evidence="3 4" key="1">
    <citation type="journal article" date="2019" name="PLoS Biol.">
        <title>Sex chromosomes control vertical transmission of feminizing Wolbachia symbionts in an isopod.</title>
        <authorList>
            <person name="Becking T."/>
            <person name="Chebbi M.A."/>
            <person name="Giraud I."/>
            <person name="Moumen B."/>
            <person name="Laverre T."/>
            <person name="Caubet Y."/>
            <person name="Peccoud J."/>
            <person name="Gilbert C."/>
            <person name="Cordaux R."/>
        </authorList>
    </citation>
    <scope>NUCLEOTIDE SEQUENCE [LARGE SCALE GENOMIC DNA]</scope>
    <source>
        <strain evidence="3">ANa2</strain>
        <tissue evidence="3">Whole body excluding digestive tract and cuticle</tissue>
    </source>
</reference>
<evidence type="ECO:0000313" key="4">
    <source>
        <dbReference type="Proteomes" id="UP000326759"/>
    </source>
</evidence>
<keyword evidence="2" id="KW-0812">Transmembrane</keyword>
<feature type="non-terminal residue" evidence="3">
    <location>
        <position position="1"/>
    </location>
</feature>
<feature type="compositionally biased region" description="Basic and acidic residues" evidence="1">
    <location>
        <begin position="87"/>
        <end position="96"/>
    </location>
</feature>
<evidence type="ECO:0000256" key="2">
    <source>
        <dbReference type="SAM" id="Phobius"/>
    </source>
</evidence>
<feature type="transmembrane region" description="Helical" evidence="2">
    <location>
        <begin position="20"/>
        <end position="41"/>
    </location>
</feature>
<dbReference type="Proteomes" id="UP000326759">
    <property type="component" value="Unassembled WGS sequence"/>
</dbReference>
<proteinExistence type="predicted"/>
<organism evidence="3 4">
    <name type="scientific">Armadillidium nasatum</name>
    <dbReference type="NCBI Taxonomy" id="96803"/>
    <lineage>
        <taxon>Eukaryota</taxon>
        <taxon>Metazoa</taxon>
        <taxon>Ecdysozoa</taxon>
        <taxon>Arthropoda</taxon>
        <taxon>Crustacea</taxon>
        <taxon>Multicrustacea</taxon>
        <taxon>Malacostraca</taxon>
        <taxon>Eumalacostraca</taxon>
        <taxon>Peracarida</taxon>
        <taxon>Isopoda</taxon>
        <taxon>Oniscidea</taxon>
        <taxon>Crinocheta</taxon>
        <taxon>Armadillidiidae</taxon>
        <taxon>Armadillidium</taxon>
    </lineage>
</organism>
<feature type="compositionally biased region" description="Basic residues" evidence="1">
    <location>
        <begin position="44"/>
        <end position="78"/>
    </location>
</feature>
<name>A0A5N5SR76_9CRUS</name>
<accession>A0A5N5SR76</accession>